<name>A0A4D6LE51_VIGUN</name>
<sequence>MSICMNNGGCWFSRLGETATRPSWLRELPLRRRALVLSESVSRSGKEVSPMRENAQATVPHFSSSRLGKRSSPG</sequence>
<dbReference type="Proteomes" id="UP000501690">
    <property type="component" value="Linkage Group LG3"/>
</dbReference>
<keyword evidence="3" id="KW-1185">Reference proteome</keyword>
<feature type="compositionally biased region" description="Polar residues" evidence="1">
    <location>
        <begin position="55"/>
        <end position="66"/>
    </location>
</feature>
<dbReference type="EMBL" id="CP039347">
    <property type="protein sequence ID" value="QCD86857.1"/>
    <property type="molecule type" value="Genomic_DNA"/>
</dbReference>
<evidence type="ECO:0000313" key="3">
    <source>
        <dbReference type="Proteomes" id="UP000501690"/>
    </source>
</evidence>
<evidence type="ECO:0000313" key="2">
    <source>
        <dbReference type="EMBL" id="QCD86857.1"/>
    </source>
</evidence>
<reference evidence="2 3" key="1">
    <citation type="submission" date="2019-04" db="EMBL/GenBank/DDBJ databases">
        <title>An improved genome assembly and genetic linkage map for asparagus bean, Vigna unguiculata ssp. sesquipedialis.</title>
        <authorList>
            <person name="Xia Q."/>
            <person name="Zhang R."/>
            <person name="Dong Y."/>
        </authorList>
    </citation>
    <scope>NUCLEOTIDE SEQUENCE [LARGE SCALE GENOMIC DNA]</scope>
    <source>
        <tissue evidence="2">Leaf</tissue>
    </source>
</reference>
<accession>A0A4D6LE51</accession>
<feature type="region of interest" description="Disordered" evidence="1">
    <location>
        <begin position="39"/>
        <end position="74"/>
    </location>
</feature>
<evidence type="ECO:0000256" key="1">
    <source>
        <dbReference type="SAM" id="MobiDB-lite"/>
    </source>
</evidence>
<dbReference type="AlphaFoldDB" id="A0A4D6LE51"/>
<gene>
    <name evidence="2" type="ORF">DEO72_LG3g1385</name>
</gene>
<organism evidence="2 3">
    <name type="scientific">Vigna unguiculata</name>
    <name type="common">Cowpea</name>
    <dbReference type="NCBI Taxonomy" id="3917"/>
    <lineage>
        <taxon>Eukaryota</taxon>
        <taxon>Viridiplantae</taxon>
        <taxon>Streptophyta</taxon>
        <taxon>Embryophyta</taxon>
        <taxon>Tracheophyta</taxon>
        <taxon>Spermatophyta</taxon>
        <taxon>Magnoliopsida</taxon>
        <taxon>eudicotyledons</taxon>
        <taxon>Gunneridae</taxon>
        <taxon>Pentapetalae</taxon>
        <taxon>rosids</taxon>
        <taxon>fabids</taxon>
        <taxon>Fabales</taxon>
        <taxon>Fabaceae</taxon>
        <taxon>Papilionoideae</taxon>
        <taxon>50 kb inversion clade</taxon>
        <taxon>NPAAA clade</taxon>
        <taxon>indigoferoid/millettioid clade</taxon>
        <taxon>Phaseoleae</taxon>
        <taxon>Vigna</taxon>
    </lineage>
</organism>
<proteinExistence type="predicted"/>
<protein>
    <submittedName>
        <fullName evidence="2">Uncharacterized protein</fullName>
    </submittedName>
</protein>